<feature type="domain" description="Histidine kinase" evidence="6">
    <location>
        <begin position="334"/>
        <end position="547"/>
    </location>
</feature>
<dbReference type="InterPro" id="IPR005467">
    <property type="entry name" value="His_kinase_dom"/>
</dbReference>
<feature type="domain" description="PAC" evidence="8">
    <location>
        <begin position="264"/>
        <end position="316"/>
    </location>
</feature>
<feature type="domain" description="PAC" evidence="8">
    <location>
        <begin position="142"/>
        <end position="194"/>
    </location>
</feature>
<dbReference type="InterPro" id="IPR003661">
    <property type="entry name" value="HisK_dim/P_dom"/>
</dbReference>
<dbReference type="SUPFAM" id="SSF55874">
    <property type="entry name" value="ATPase domain of HSP90 chaperone/DNA topoisomerase II/histidine kinase"/>
    <property type="match status" value="1"/>
</dbReference>
<dbReference type="InterPro" id="IPR000700">
    <property type="entry name" value="PAS-assoc_C"/>
</dbReference>
<dbReference type="InterPro" id="IPR001610">
    <property type="entry name" value="PAC"/>
</dbReference>
<dbReference type="InterPro" id="IPR000014">
    <property type="entry name" value="PAS"/>
</dbReference>
<feature type="domain" description="PAS" evidence="7">
    <location>
        <begin position="191"/>
        <end position="261"/>
    </location>
</feature>
<evidence type="ECO:0000256" key="1">
    <source>
        <dbReference type="ARBA" id="ARBA00000085"/>
    </source>
</evidence>
<accession>A0ABP8N3H0</accession>
<dbReference type="Pfam" id="PF13426">
    <property type="entry name" value="PAS_9"/>
    <property type="match status" value="1"/>
</dbReference>
<dbReference type="Gene3D" id="1.10.287.130">
    <property type="match status" value="1"/>
</dbReference>
<evidence type="ECO:0000313" key="9">
    <source>
        <dbReference type="EMBL" id="GAA4460640.1"/>
    </source>
</evidence>
<dbReference type="PANTHER" id="PTHR43304">
    <property type="entry name" value="PHYTOCHROME-LIKE PROTEIN CPH1"/>
    <property type="match status" value="1"/>
</dbReference>
<evidence type="ECO:0000313" key="10">
    <source>
        <dbReference type="Proteomes" id="UP001500067"/>
    </source>
</evidence>
<dbReference type="Pfam" id="PF02518">
    <property type="entry name" value="HATPase_c"/>
    <property type="match status" value="1"/>
</dbReference>
<dbReference type="Gene3D" id="3.30.565.10">
    <property type="entry name" value="Histidine kinase-like ATPase, C-terminal domain"/>
    <property type="match status" value="1"/>
</dbReference>
<dbReference type="PANTHER" id="PTHR43304:SF1">
    <property type="entry name" value="PAC DOMAIN-CONTAINING PROTEIN"/>
    <property type="match status" value="1"/>
</dbReference>
<protein>
    <recommendedName>
        <fullName evidence="2">histidine kinase</fullName>
        <ecNumber evidence="2">2.7.13.3</ecNumber>
    </recommendedName>
</protein>
<dbReference type="EC" id="2.7.13.3" evidence="2"/>
<dbReference type="InterPro" id="IPR013655">
    <property type="entry name" value="PAS_fold_3"/>
</dbReference>
<dbReference type="NCBIfam" id="TIGR00229">
    <property type="entry name" value="sensory_box"/>
    <property type="match status" value="1"/>
</dbReference>
<dbReference type="SUPFAM" id="SSF55785">
    <property type="entry name" value="PYP-like sensor domain (PAS domain)"/>
    <property type="match status" value="2"/>
</dbReference>
<dbReference type="InterPro" id="IPR052162">
    <property type="entry name" value="Sensor_kinase/Photoreceptor"/>
</dbReference>
<dbReference type="PRINTS" id="PR00344">
    <property type="entry name" value="BCTRLSENSOR"/>
</dbReference>
<keyword evidence="4" id="KW-0808">Transferase</keyword>
<dbReference type="Gene3D" id="2.10.70.100">
    <property type="match status" value="1"/>
</dbReference>
<comment type="caution">
    <text evidence="9">The sequence shown here is derived from an EMBL/GenBank/DDBJ whole genome shotgun (WGS) entry which is preliminary data.</text>
</comment>
<gene>
    <name evidence="9" type="ORF">GCM10023093_03650</name>
</gene>
<dbReference type="Pfam" id="PF00512">
    <property type="entry name" value="HisKA"/>
    <property type="match status" value="1"/>
</dbReference>
<dbReference type="PROSITE" id="PS50112">
    <property type="entry name" value="PAS"/>
    <property type="match status" value="1"/>
</dbReference>
<organism evidence="9 10">
    <name type="scientific">Nemorincola caseinilytica</name>
    <dbReference type="NCBI Taxonomy" id="2054315"/>
    <lineage>
        <taxon>Bacteria</taxon>
        <taxon>Pseudomonadati</taxon>
        <taxon>Bacteroidota</taxon>
        <taxon>Chitinophagia</taxon>
        <taxon>Chitinophagales</taxon>
        <taxon>Chitinophagaceae</taxon>
        <taxon>Nemorincola</taxon>
    </lineage>
</organism>
<evidence type="ECO:0000256" key="5">
    <source>
        <dbReference type="ARBA" id="ARBA00022777"/>
    </source>
</evidence>
<dbReference type="SMART" id="SM00387">
    <property type="entry name" value="HATPase_c"/>
    <property type="match status" value="1"/>
</dbReference>
<dbReference type="InterPro" id="IPR036097">
    <property type="entry name" value="HisK_dim/P_sf"/>
</dbReference>
<dbReference type="Pfam" id="PF08447">
    <property type="entry name" value="PAS_3"/>
    <property type="match status" value="1"/>
</dbReference>
<evidence type="ECO:0000259" key="6">
    <source>
        <dbReference type="PROSITE" id="PS50109"/>
    </source>
</evidence>
<dbReference type="InterPro" id="IPR035965">
    <property type="entry name" value="PAS-like_dom_sf"/>
</dbReference>
<proteinExistence type="predicted"/>
<dbReference type="InterPro" id="IPR036890">
    <property type="entry name" value="HATPase_C_sf"/>
</dbReference>
<reference evidence="10" key="1">
    <citation type="journal article" date="2019" name="Int. J. Syst. Evol. Microbiol.">
        <title>The Global Catalogue of Microorganisms (GCM) 10K type strain sequencing project: providing services to taxonomists for standard genome sequencing and annotation.</title>
        <authorList>
            <consortium name="The Broad Institute Genomics Platform"/>
            <consortium name="The Broad Institute Genome Sequencing Center for Infectious Disease"/>
            <person name="Wu L."/>
            <person name="Ma J."/>
        </authorList>
    </citation>
    <scope>NUCLEOTIDE SEQUENCE [LARGE SCALE GENOMIC DNA]</scope>
    <source>
        <strain evidence="10">JCM 32105</strain>
    </source>
</reference>
<sequence length="549" mass="61870">MVVEDKRLQQIFDQIIRLANADFHTPGVISEKRDDLDSIIVGLNLLGEELESHTLKLRESQARLNTILLQLTEAQHLAGIGSWEWDMATDTVTWTDELYRIYERCRDDFETSYQNFLGCVHPDDRAYVHTTITEAFAKKEAYSFSHRVLGSDGTDKIVACRGEVYLDEQGNITRMTGTAQDVTDQRRTEEKMARLAAIVESSRDAIISKTVDGYIKSWNKQAEALFGFSESEVLDKHVSMVIPPDKLEEEKDILHQISMGKGVIDYETERMRKDGTVIDVAATISPIKNAAGTIVGASNILRDITDKKLAQEKLVAYTEALEQRNKETEQFAYIASHDLQEPLRTITNYIGLFQQDYKGKLDKNAEIYLQFIANASNRMKALITDLLEYTRIESDSEPAAIDLNVLLQEVISDMQATIADTGATINVSHMPTLTGYYSSYRSLFQNLISNAIKFRKPDVAPVISITSAGAGKDVLFEVRDNGIGIEKQYFDKIFMIFQKLHSRSEYQGTGIGLAHCKKIVDLRGGKIWVESTIGEGSSFYFTLPKKHII</sequence>
<name>A0ABP8N3H0_9BACT</name>
<dbReference type="PROSITE" id="PS50109">
    <property type="entry name" value="HIS_KIN"/>
    <property type="match status" value="1"/>
</dbReference>
<dbReference type="InterPro" id="IPR004358">
    <property type="entry name" value="Sig_transdc_His_kin-like_C"/>
</dbReference>
<dbReference type="PROSITE" id="PS50113">
    <property type="entry name" value="PAC"/>
    <property type="match status" value="2"/>
</dbReference>
<dbReference type="Gene3D" id="3.30.450.20">
    <property type="entry name" value="PAS domain"/>
    <property type="match status" value="2"/>
</dbReference>
<evidence type="ECO:0000259" key="8">
    <source>
        <dbReference type="PROSITE" id="PS50113"/>
    </source>
</evidence>
<dbReference type="SUPFAM" id="SSF47384">
    <property type="entry name" value="Homodimeric domain of signal transducing histidine kinase"/>
    <property type="match status" value="1"/>
</dbReference>
<comment type="catalytic activity">
    <reaction evidence="1">
        <text>ATP + protein L-histidine = ADP + protein N-phospho-L-histidine.</text>
        <dbReference type="EC" id="2.7.13.3"/>
    </reaction>
</comment>
<evidence type="ECO:0000256" key="4">
    <source>
        <dbReference type="ARBA" id="ARBA00022679"/>
    </source>
</evidence>
<evidence type="ECO:0000259" key="7">
    <source>
        <dbReference type="PROSITE" id="PS50112"/>
    </source>
</evidence>
<dbReference type="InterPro" id="IPR003594">
    <property type="entry name" value="HATPase_dom"/>
</dbReference>
<dbReference type="CDD" id="cd00130">
    <property type="entry name" value="PAS"/>
    <property type="match status" value="1"/>
</dbReference>
<dbReference type="Proteomes" id="UP001500067">
    <property type="component" value="Unassembled WGS sequence"/>
</dbReference>
<keyword evidence="10" id="KW-1185">Reference proteome</keyword>
<dbReference type="SMART" id="SM00086">
    <property type="entry name" value="PAC"/>
    <property type="match status" value="2"/>
</dbReference>
<dbReference type="SMART" id="SM00388">
    <property type="entry name" value="HisKA"/>
    <property type="match status" value="1"/>
</dbReference>
<evidence type="ECO:0000256" key="2">
    <source>
        <dbReference type="ARBA" id="ARBA00012438"/>
    </source>
</evidence>
<evidence type="ECO:0000256" key="3">
    <source>
        <dbReference type="ARBA" id="ARBA00022553"/>
    </source>
</evidence>
<dbReference type="CDD" id="cd00082">
    <property type="entry name" value="HisKA"/>
    <property type="match status" value="1"/>
</dbReference>
<dbReference type="EMBL" id="BAABFA010000004">
    <property type="protein sequence ID" value="GAA4460640.1"/>
    <property type="molecule type" value="Genomic_DNA"/>
</dbReference>
<keyword evidence="3" id="KW-0597">Phosphoprotein</keyword>
<dbReference type="SMART" id="SM00091">
    <property type="entry name" value="PAS"/>
    <property type="match status" value="2"/>
</dbReference>
<keyword evidence="5" id="KW-0418">Kinase</keyword>